<name>A0ABY9TUB4_9GAMM</name>
<feature type="transmembrane region" description="Helical" evidence="8">
    <location>
        <begin position="167"/>
        <end position="187"/>
    </location>
</feature>
<evidence type="ECO:0000256" key="5">
    <source>
        <dbReference type="ARBA" id="ARBA00022692"/>
    </source>
</evidence>
<feature type="transmembrane region" description="Helical" evidence="8">
    <location>
        <begin position="421"/>
        <end position="440"/>
    </location>
</feature>
<evidence type="ECO:0000256" key="3">
    <source>
        <dbReference type="ARBA" id="ARBA00022448"/>
    </source>
</evidence>
<keyword evidence="4" id="KW-1003">Cell membrane</keyword>
<comment type="subcellular location">
    <subcellularLocation>
        <location evidence="1">Cell membrane</location>
        <topology evidence="1">Multi-pass membrane protein</topology>
    </subcellularLocation>
</comment>
<feature type="transmembrane region" description="Helical" evidence="8">
    <location>
        <begin position="467"/>
        <end position="489"/>
    </location>
</feature>
<dbReference type="Proteomes" id="UP001258994">
    <property type="component" value="Chromosome"/>
</dbReference>
<feature type="transmembrane region" description="Helical" evidence="8">
    <location>
        <begin position="113"/>
        <end position="132"/>
    </location>
</feature>
<accession>A0ABY9TUB4</accession>
<organism evidence="9 10">
    <name type="scientific">Thalassotalea psychrophila</name>
    <dbReference type="NCBI Taxonomy" id="3065647"/>
    <lineage>
        <taxon>Bacteria</taxon>
        <taxon>Pseudomonadati</taxon>
        <taxon>Pseudomonadota</taxon>
        <taxon>Gammaproteobacteria</taxon>
        <taxon>Alteromonadales</taxon>
        <taxon>Colwelliaceae</taxon>
        <taxon>Thalassotalea</taxon>
    </lineage>
</organism>
<feature type="transmembrane region" description="Helical" evidence="8">
    <location>
        <begin position="34"/>
        <end position="53"/>
    </location>
</feature>
<keyword evidence="6 8" id="KW-1133">Transmembrane helix</keyword>
<keyword evidence="3" id="KW-0813">Transport</keyword>
<evidence type="ECO:0000256" key="8">
    <source>
        <dbReference type="SAM" id="Phobius"/>
    </source>
</evidence>
<feature type="transmembrane region" description="Helical" evidence="8">
    <location>
        <begin position="495"/>
        <end position="515"/>
    </location>
</feature>
<feature type="transmembrane region" description="Helical" evidence="8">
    <location>
        <begin position="208"/>
        <end position="232"/>
    </location>
</feature>
<dbReference type="EMBL" id="CP134145">
    <property type="protein sequence ID" value="WNC72436.1"/>
    <property type="molecule type" value="Genomic_DNA"/>
</dbReference>
<evidence type="ECO:0000256" key="7">
    <source>
        <dbReference type="ARBA" id="ARBA00023136"/>
    </source>
</evidence>
<dbReference type="PANTHER" id="PTHR30047">
    <property type="entry name" value="HIGH-AFFINITY CHOLINE TRANSPORT PROTEIN-RELATED"/>
    <property type="match status" value="1"/>
</dbReference>
<dbReference type="InterPro" id="IPR000060">
    <property type="entry name" value="BCCT_transptr"/>
</dbReference>
<feature type="transmembrane region" description="Helical" evidence="8">
    <location>
        <begin position="252"/>
        <end position="274"/>
    </location>
</feature>
<proteinExistence type="inferred from homology"/>
<dbReference type="PROSITE" id="PS01303">
    <property type="entry name" value="BCCT"/>
    <property type="match status" value="1"/>
</dbReference>
<keyword evidence="5 8" id="KW-0812">Transmembrane</keyword>
<feature type="transmembrane region" description="Helical" evidence="8">
    <location>
        <begin position="340"/>
        <end position="357"/>
    </location>
</feature>
<feature type="transmembrane region" description="Helical" evidence="8">
    <location>
        <begin position="369"/>
        <end position="387"/>
    </location>
</feature>
<feature type="transmembrane region" description="Helical" evidence="8">
    <location>
        <begin position="73"/>
        <end position="92"/>
    </location>
</feature>
<keyword evidence="10" id="KW-1185">Reference proteome</keyword>
<evidence type="ECO:0000256" key="4">
    <source>
        <dbReference type="ARBA" id="ARBA00022475"/>
    </source>
</evidence>
<gene>
    <name evidence="9" type="ORF">RGQ13_00240</name>
</gene>
<dbReference type="Pfam" id="PF02028">
    <property type="entry name" value="BCCT"/>
    <property type="match status" value="1"/>
</dbReference>
<feature type="transmembrane region" description="Helical" evidence="8">
    <location>
        <begin position="286"/>
        <end position="306"/>
    </location>
</feature>
<evidence type="ECO:0000256" key="1">
    <source>
        <dbReference type="ARBA" id="ARBA00004651"/>
    </source>
</evidence>
<comment type="similarity">
    <text evidence="2">Belongs to the BCCT transporter (TC 2.A.15) family.</text>
</comment>
<evidence type="ECO:0000313" key="9">
    <source>
        <dbReference type="EMBL" id="WNC72436.1"/>
    </source>
</evidence>
<sequence>MNPDSSDNNQNYESQYTIGQHNIQKLGFDVHKPVFTISALLILSFVFITLFNPELANQSLSASKAWCIEHFDWFFMGAANFFLLFCLVLTVGPVGKIRLGGDGATTDFTTRSWLAMLFAAGVGIGLMFWGVAEPVAYYSNWFGTPLSVSPNTPEAAQLAITASVFHWGVHGWAFFIIVAVALAFFHYNKGLPLTIRSVFYPIIGDRCWGWPGHIIDISAVVATLFGLATSLGLGATQASSGLNYLFNAPDGLITQILVIVTISAITVISVKRGLQGGIKLLSNINMFFAFLLLCFVFLVGPSVLLLESFFNNIVDYAINIIPLSNWHDRSDESWMHAWTVFYWAWWVSWSPFVGMFIARISRGRTIRELTIAALFVPTMVVMLWFTVFGNTALFQAQQNIGELSNGISSVSLAMFQMLENLPFNIISSGVGILLLLIFFITSSDSGALVLDTITAGGKLETPIPQRIFWALLQGLIACALLYGGGAMALNALQAATITAALPFTAILLIMCLSLYKGLREYSFTNAK</sequence>
<dbReference type="PANTHER" id="PTHR30047:SF7">
    <property type="entry name" value="HIGH-AFFINITY CHOLINE TRANSPORT PROTEIN"/>
    <property type="match status" value="1"/>
</dbReference>
<dbReference type="RefSeq" id="WP_348391553.1">
    <property type="nucleotide sequence ID" value="NZ_CP134145.1"/>
</dbReference>
<evidence type="ECO:0000256" key="2">
    <source>
        <dbReference type="ARBA" id="ARBA00005658"/>
    </source>
</evidence>
<reference evidence="10" key="1">
    <citation type="submission" date="2023-09" db="EMBL/GenBank/DDBJ databases">
        <authorList>
            <person name="Li S."/>
            <person name="Li X."/>
            <person name="Zhang C."/>
            <person name="Zhao Z."/>
        </authorList>
    </citation>
    <scope>NUCLEOTIDE SEQUENCE [LARGE SCALE GENOMIC DNA]</scope>
    <source>
        <strain evidence="10">SQ149</strain>
    </source>
</reference>
<dbReference type="NCBIfam" id="TIGR00842">
    <property type="entry name" value="bcct"/>
    <property type="match status" value="1"/>
</dbReference>
<keyword evidence="7 8" id="KW-0472">Membrane</keyword>
<evidence type="ECO:0000313" key="10">
    <source>
        <dbReference type="Proteomes" id="UP001258994"/>
    </source>
</evidence>
<dbReference type="InterPro" id="IPR018093">
    <property type="entry name" value="BCCT_CS"/>
</dbReference>
<evidence type="ECO:0000256" key="6">
    <source>
        <dbReference type="ARBA" id="ARBA00022989"/>
    </source>
</evidence>
<protein>
    <submittedName>
        <fullName evidence="9">BCCT family transporter</fullName>
    </submittedName>
</protein>